<proteinExistence type="predicted"/>
<evidence type="ECO:0000256" key="1">
    <source>
        <dbReference type="SAM" id="MobiDB-lite"/>
    </source>
</evidence>
<organism evidence="2 3">
    <name type="scientific">Pseudomonas chlororaphis</name>
    <dbReference type="NCBI Taxonomy" id="587753"/>
    <lineage>
        <taxon>Bacteria</taxon>
        <taxon>Pseudomonadati</taxon>
        <taxon>Pseudomonadota</taxon>
        <taxon>Gammaproteobacteria</taxon>
        <taxon>Pseudomonadales</taxon>
        <taxon>Pseudomonadaceae</taxon>
        <taxon>Pseudomonas</taxon>
    </lineage>
</organism>
<name>A0A3G7J0X1_9PSED</name>
<accession>A0A3G7J0X1</accession>
<gene>
    <name evidence="2" type="ORF">C4K04_3568</name>
</gene>
<evidence type="ECO:0000313" key="2">
    <source>
        <dbReference type="EMBL" id="AZE49240.1"/>
    </source>
</evidence>
<dbReference type="EMBL" id="CP027753">
    <property type="protein sequence ID" value="AZE49240.1"/>
    <property type="molecule type" value="Genomic_DNA"/>
</dbReference>
<dbReference type="Proteomes" id="UP000268048">
    <property type="component" value="Chromosome"/>
</dbReference>
<feature type="region of interest" description="Disordered" evidence="1">
    <location>
        <begin position="1"/>
        <end position="23"/>
    </location>
</feature>
<dbReference type="AlphaFoldDB" id="A0A3G7J0X1"/>
<evidence type="ECO:0000313" key="3">
    <source>
        <dbReference type="Proteomes" id="UP000268048"/>
    </source>
</evidence>
<protein>
    <submittedName>
        <fullName evidence="2">Uncharacterized protein</fullName>
    </submittedName>
</protein>
<sequence length="41" mass="4374">MGLPSVRSARESSIDPANGKLPRPDVCPIYHGCARVGCCFL</sequence>
<reference evidence="2 3" key="1">
    <citation type="submission" date="2018-03" db="EMBL/GenBank/DDBJ databases">
        <title>Diversity of phytobeneficial traits revealed by whole-genome analysis of worldwide-isolated phenazine-producing Pseudomonas spp.</title>
        <authorList>
            <person name="Biessy A."/>
            <person name="Novinscak A."/>
            <person name="Blom J."/>
            <person name="Leger G."/>
            <person name="Thomashow L.S."/>
            <person name="Cazorla F.M."/>
            <person name="Josic D."/>
            <person name="Filion M."/>
        </authorList>
    </citation>
    <scope>NUCLEOTIDE SEQUENCE [LARGE SCALE GENOMIC DNA]</scope>
    <source>
        <strain evidence="2 3">B25</strain>
    </source>
</reference>